<dbReference type="InterPro" id="IPR006521">
    <property type="entry name" value="Tail_protein_I"/>
</dbReference>
<dbReference type="Proteomes" id="UP001500967">
    <property type="component" value="Unassembled WGS sequence"/>
</dbReference>
<organism evidence="1 2">
    <name type="scientific">Cryptosporangium japonicum</name>
    <dbReference type="NCBI Taxonomy" id="80872"/>
    <lineage>
        <taxon>Bacteria</taxon>
        <taxon>Bacillati</taxon>
        <taxon>Actinomycetota</taxon>
        <taxon>Actinomycetes</taxon>
        <taxon>Cryptosporangiales</taxon>
        <taxon>Cryptosporangiaceae</taxon>
        <taxon>Cryptosporangium</taxon>
    </lineage>
</organism>
<dbReference type="RefSeq" id="WP_344647736.1">
    <property type="nucleotide sequence ID" value="NZ_BAAAGX010000006.1"/>
</dbReference>
<gene>
    <name evidence="1" type="ORF">GCM10009539_12230</name>
</gene>
<reference evidence="2" key="1">
    <citation type="journal article" date="2019" name="Int. J. Syst. Evol. Microbiol.">
        <title>The Global Catalogue of Microorganisms (GCM) 10K type strain sequencing project: providing services to taxonomists for standard genome sequencing and annotation.</title>
        <authorList>
            <consortium name="The Broad Institute Genomics Platform"/>
            <consortium name="The Broad Institute Genome Sequencing Center for Infectious Disease"/>
            <person name="Wu L."/>
            <person name="Ma J."/>
        </authorList>
    </citation>
    <scope>NUCLEOTIDE SEQUENCE [LARGE SCALE GENOMIC DNA]</scope>
    <source>
        <strain evidence="2">JCM 10425</strain>
    </source>
</reference>
<sequence length="180" mass="19045">MRGGGEDLGSSHPIGASLPGVYAEDDLLQRFSGGLDAVLGPLINVLDCLPAYLRPETAPPDFLDWIGGWVGAGSDPHGDPEPVRRRAVALATAAHRLRGTRRGLAEAVALVFGVEPEITESGGATWSARPLQAFPGDPRPSVRVRLRVPDPAAVDVRRLNAVVADVCPAHLPFQVEVVQQ</sequence>
<name>A0ABP3DBN8_9ACTN</name>
<protein>
    <submittedName>
        <fullName evidence="1">Phage tail protein</fullName>
    </submittedName>
</protein>
<evidence type="ECO:0000313" key="2">
    <source>
        <dbReference type="Proteomes" id="UP001500967"/>
    </source>
</evidence>
<evidence type="ECO:0000313" key="1">
    <source>
        <dbReference type="EMBL" id="GAA0228375.1"/>
    </source>
</evidence>
<dbReference type="Pfam" id="PF09684">
    <property type="entry name" value="Tail_P2_I"/>
    <property type="match status" value="1"/>
</dbReference>
<dbReference type="NCBIfam" id="TIGR02242">
    <property type="entry name" value="tail_TIGR02242"/>
    <property type="match status" value="1"/>
</dbReference>
<proteinExistence type="predicted"/>
<accession>A0ABP3DBN8</accession>
<dbReference type="EMBL" id="BAAAGX010000006">
    <property type="protein sequence ID" value="GAA0228375.1"/>
    <property type="molecule type" value="Genomic_DNA"/>
</dbReference>
<dbReference type="InterPro" id="IPR011748">
    <property type="entry name" value="Unchr_phage_tail-like"/>
</dbReference>
<keyword evidence="2" id="KW-1185">Reference proteome</keyword>
<comment type="caution">
    <text evidence="1">The sequence shown here is derived from an EMBL/GenBank/DDBJ whole genome shotgun (WGS) entry which is preliminary data.</text>
</comment>